<keyword evidence="11 12" id="KW-0807">Transducer</keyword>
<dbReference type="FunFam" id="1.10.1220.70:FF:000001">
    <property type="entry name" value="Olfactory receptor"/>
    <property type="match status" value="1"/>
</dbReference>
<evidence type="ECO:0000256" key="2">
    <source>
        <dbReference type="ARBA" id="ARBA00004651"/>
    </source>
</evidence>
<comment type="similarity">
    <text evidence="3 12">Belongs to the G-protein coupled receptor 1 family.</text>
</comment>
<dbReference type="SUPFAM" id="SSF81321">
    <property type="entry name" value="Family A G protein-coupled receptor-like"/>
    <property type="match status" value="1"/>
</dbReference>
<dbReference type="InterPro" id="IPR017452">
    <property type="entry name" value="GPCR_Rhodpsn_7TM"/>
</dbReference>
<dbReference type="PRINTS" id="PR00237">
    <property type="entry name" value="GPCRRHODOPSN"/>
</dbReference>
<keyword evidence="13" id="KW-0552">Olfaction</keyword>
<dbReference type="GO" id="GO:0004930">
    <property type="term" value="F:G protein-coupled receptor activity"/>
    <property type="evidence" value="ECO:0007669"/>
    <property type="project" value="UniProtKB-KW"/>
</dbReference>
<dbReference type="Gene3D" id="1.20.1070.10">
    <property type="entry name" value="Rhodopsin 7-helix transmembrane proteins"/>
    <property type="match status" value="1"/>
</dbReference>
<organism evidence="15 16">
    <name type="scientific">Alligator sinensis</name>
    <name type="common">Chinese alligator</name>
    <dbReference type="NCBI Taxonomy" id="38654"/>
    <lineage>
        <taxon>Eukaryota</taxon>
        <taxon>Metazoa</taxon>
        <taxon>Chordata</taxon>
        <taxon>Craniata</taxon>
        <taxon>Vertebrata</taxon>
        <taxon>Euteleostomi</taxon>
        <taxon>Archelosauria</taxon>
        <taxon>Archosauria</taxon>
        <taxon>Crocodylia</taxon>
        <taxon>Alligatoridae</taxon>
        <taxon>Alligatorinae</taxon>
        <taxon>Alligator</taxon>
    </lineage>
</organism>
<keyword evidence="6 13" id="KW-1133">Transmembrane helix</keyword>
<comment type="function">
    <text evidence="1">Odorant receptor.</text>
</comment>
<dbReference type="AlphaFoldDB" id="A0A3Q0HDB9"/>
<dbReference type="InParanoid" id="A0A3Q0HDB9"/>
<evidence type="ECO:0000256" key="9">
    <source>
        <dbReference type="ARBA" id="ARBA00023170"/>
    </source>
</evidence>
<evidence type="ECO:0000313" key="16">
    <source>
        <dbReference type="RefSeq" id="XP_025069672.1"/>
    </source>
</evidence>
<dbReference type="PANTHER" id="PTHR48018">
    <property type="entry name" value="OLFACTORY RECEPTOR"/>
    <property type="match status" value="1"/>
</dbReference>
<dbReference type="FunFam" id="1.20.1070.10:FF:000003">
    <property type="entry name" value="Olfactory receptor"/>
    <property type="match status" value="1"/>
</dbReference>
<keyword evidence="9 12" id="KW-0675">Receptor</keyword>
<proteinExistence type="inferred from homology"/>
<dbReference type="Proteomes" id="UP000189705">
    <property type="component" value="Unplaced"/>
</dbReference>
<dbReference type="RefSeq" id="XP_025069672.1">
    <property type="nucleotide sequence ID" value="XM_025213887.1"/>
</dbReference>
<keyword evidence="5 12" id="KW-0812">Transmembrane</keyword>
<keyword evidence="10" id="KW-0325">Glycoprotein</keyword>
<dbReference type="Pfam" id="PF13853">
    <property type="entry name" value="7tm_4"/>
    <property type="match status" value="1"/>
</dbReference>
<dbReference type="InterPro" id="IPR000276">
    <property type="entry name" value="GPCR_Rhodpsn"/>
</dbReference>
<dbReference type="InterPro" id="IPR000725">
    <property type="entry name" value="Olfact_rcpt"/>
</dbReference>
<evidence type="ECO:0000313" key="15">
    <source>
        <dbReference type="Proteomes" id="UP000189705"/>
    </source>
</evidence>
<feature type="transmembrane region" description="Helical" evidence="13">
    <location>
        <begin position="194"/>
        <end position="222"/>
    </location>
</feature>
<evidence type="ECO:0000256" key="10">
    <source>
        <dbReference type="ARBA" id="ARBA00023180"/>
    </source>
</evidence>
<keyword evidence="7 12" id="KW-0297">G-protein coupled receptor</keyword>
<evidence type="ECO:0000256" key="7">
    <source>
        <dbReference type="ARBA" id="ARBA00023040"/>
    </source>
</evidence>
<keyword evidence="15" id="KW-1185">Reference proteome</keyword>
<keyword evidence="4 13" id="KW-1003">Cell membrane</keyword>
<evidence type="ECO:0000256" key="4">
    <source>
        <dbReference type="ARBA" id="ARBA00022475"/>
    </source>
</evidence>
<evidence type="ECO:0000259" key="14">
    <source>
        <dbReference type="PROSITE" id="PS50262"/>
    </source>
</evidence>
<feature type="transmembrane region" description="Helical" evidence="13">
    <location>
        <begin position="234"/>
        <end position="257"/>
    </location>
</feature>
<evidence type="ECO:0000256" key="13">
    <source>
        <dbReference type="RuleBase" id="RU363047"/>
    </source>
</evidence>
<dbReference type="GO" id="GO:0004984">
    <property type="term" value="F:olfactory receptor activity"/>
    <property type="evidence" value="ECO:0007669"/>
    <property type="project" value="InterPro"/>
</dbReference>
<feature type="transmembrane region" description="Helical" evidence="13">
    <location>
        <begin position="57"/>
        <end position="75"/>
    </location>
</feature>
<keyword evidence="8 13" id="KW-0472">Membrane</keyword>
<comment type="subcellular location">
    <subcellularLocation>
        <location evidence="2 13">Cell membrane</location>
        <topology evidence="2 13">Multi-pass membrane protein</topology>
    </subcellularLocation>
</comment>
<feature type="transmembrane region" description="Helical" evidence="13">
    <location>
        <begin position="95"/>
        <end position="117"/>
    </location>
</feature>
<evidence type="ECO:0000256" key="8">
    <source>
        <dbReference type="ARBA" id="ARBA00023136"/>
    </source>
</evidence>
<evidence type="ECO:0000256" key="6">
    <source>
        <dbReference type="ARBA" id="ARBA00022989"/>
    </source>
</evidence>
<name>A0A3Q0HDB9_ALLSI</name>
<dbReference type="PROSITE" id="PS50262">
    <property type="entry name" value="G_PROTEIN_RECEP_F1_2"/>
    <property type="match status" value="1"/>
</dbReference>
<dbReference type="CDD" id="cd15230">
    <property type="entry name" value="7tmA_OR5-like"/>
    <property type="match status" value="1"/>
</dbReference>
<feature type="transmembrane region" description="Helical" evidence="13">
    <location>
        <begin position="137"/>
        <end position="155"/>
    </location>
</feature>
<keyword evidence="13" id="KW-0716">Sensory transduction</keyword>
<evidence type="ECO:0000256" key="1">
    <source>
        <dbReference type="ARBA" id="ARBA00002936"/>
    </source>
</evidence>
<dbReference type="GO" id="GO:0005886">
    <property type="term" value="C:plasma membrane"/>
    <property type="evidence" value="ECO:0007669"/>
    <property type="project" value="UniProtKB-SubCell"/>
</dbReference>
<dbReference type="PRINTS" id="PR00245">
    <property type="entry name" value="OLFACTORYR"/>
</dbReference>
<accession>A0A3Q0HDB9</accession>
<feature type="transmembrane region" description="Helical" evidence="13">
    <location>
        <begin position="269"/>
        <end position="289"/>
    </location>
</feature>
<dbReference type="PROSITE" id="PS00237">
    <property type="entry name" value="G_PROTEIN_RECEP_F1_1"/>
    <property type="match status" value="1"/>
</dbReference>
<reference evidence="16" key="1">
    <citation type="submission" date="2025-08" db="UniProtKB">
        <authorList>
            <consortium name="RefSeq"/>
        </authorList>
    </citation>
    <scope>IDENTIFICATION</scope>
</reference>
<dbReference type="GeneID" id="102374505"/>
<evidence type="ECO:0000256" key="11">
    <source>
        <dbReference type="ARBA" id="ARBA00023224"/>
    </source>
</evidence>
<evidence type="ECO:0000256" key="12">
    <source>
        <dbReference type="RuleBase" id="RU000688"/>
    </source>
</evidence>
<gene>
    <name evidence="16" type="primary">LOC102374505</name>
</gene>
<evidence type="ECO:0000256" key="5">
    <source>
        <dbReference type="ARBA" id="ARBA00022692"/>
    </source>
</evidence>
<feature type="domain" description="G-protein coupled receptors family 1 profile" evidence="14">
    <location>
        <begin position="38"/>
        <end position="287"/>
    </location>
</feature>
<protein>
    <recommendedName>
        <fullName evidence="13">Olfactory receptor</fullName>
    </recommendedName>
</protein>
<feature type="transmembrane region" description="Helical" evidence="13">
    <location>
        <begin position="20"/>
        <end position="45"/>
    </location>
</feature>
<evidence type="ECO:0000256" key="3">
    <source>
        <dbReference type="ARBA" id="ARBA00010663"/>
    </source>
</evidence>
<dbReference type="KEGG" id="asn:102374505"/>
<sequence length="342" mass="38606">MEVLSVTEFILLGLMDHPKLQVTFFMVFLVIYAVSLMGNLGMIILIRANSQLHTPMYFFLSHLSFVDICCTSTITPKMLATFYSNGKSISFSGCMVQMFLCAEFVTVEAIMLAVMAYDRYMAVCYPLLYSTVMSHMVCLRLVTGSYTAALTSAIVQVSCTFSLSFCGSNKIQHFFCDIHPLLKLSCTDTHINEIMLFVFATLIGVSTSLEIFISYAYILYTILQIHSAEHRSKAFSTCASHLTAVTIFYGSALFTYLRPSTLDSLEHNKVASVFYTVVIPMLNPLIYSLRNKEVKEAFRKGISRIFISVKTMFFKEKNVQALICEFEFLPKLLQIVAEDINL</sequence>